<dbReference type="EMBL" id="CP109535">
    <property type="protein sequence ID" value="WTY93776.1"/>
    <property type="molecule type" value="Genomic_DNA"/>
</dbReference>
<dbReference type="InterPro" id="IPR016181">
    <property type="entry name" value="Acyl_CoA_acyltransferase"/>
</dbReference>
<sequence length="118" mass="12576">MAEKNTATEIRDDRESGKLVAYADGSAAGIIAYFAMYPEPGALVAVHTVVQPEHEGKGIAGALARELYALAARQGVSVVPLCPYVAAWALRHPDLAPGAPEDLVRRAERQLGSHPELF</sequence>
<proteinExistence type="predicted"/>
<dbReference type="AlphaFoldDB" id="A0AAU3GKN2"/>
<evidence type="ECO:0000259" key="2">
    <source>
        <dbReference type="PROSITE" id="PS51729"/>
    </source>
</evidence>
<dbReference type="PROSITE" id="PS51729">
    <property type="entry name" value="GNAT_YJDJ"/>
    <property type="match status" value="1"/>
</dbReference>
<feature type="domain" description="N-acetyltransferase" evidence="1">
    <location>
        <begin position="1"/>
        <end position="118"/>
    </location>
</feature>
<dbReference type="PANTHER" id="PTHR31435:SF10">
    <property type="entry name" value="BSR4717 PROTEIN"/>
    <property type="match status" value="1"/>
</dbReference>
<dbReference type="PANTHER" id="PTHR31435">
    <property type="entry name" value="PROTEIN NATD1"/>
    <property type="match status" value="1"/>
</dbReference>
<evidence type="ECO:0000259" key="1">
    <source>
        <dbReference type="PROSITE" id="PS51186"/>
    </source>
</evidence>
<gene>
    <name evidence="3" type="ORF">OG626_02180</name>
</gene>
<dbReference type="CDD" id="cd04301">
    <property type="entry name" value="NAT_SF"/>
    <property type="match status" value="1"/>
</dbReference>
<organism evidence="3">
    <name type="scientific">Streptomyces sp. NBC_01401</name>
    <dbReference type="NCBI Taxonomy" id="2903854"/>
    <lineage>
        <taxon>Bacteria</taxon>
        <taxon>Bacillati</taxon>
        <taxon>Actinomycetota</taxon>
        <taxon>Actinomycetes</taxon>
        <taxon>Kitasatosporales</taxon>
        <taxon>Streptomycetaceae</taxon>
        <taxon>Streptomyces</taxon>
    </lineage>
</organism>
<evidence type="ECO:0000313" key="3">
    <source>
        <dbReference type="EMBL" id="WTY93776.1"/>
    </source>
</evidence>
<accession>A0AAU3GKN2</accession>
<protein>
    <submittedName>
        <fullName evidence="3">N-acetyltransferase</fullName>
    </submittedName>
</protein>
<dbReference type="InterPro" id="IPR045057">
    <property type="entry name" value="Gcn5-rel_NAT"/>
</dbReference>
<dbReference type="Pfam" id="PF14542">
    <property type="entry name" value="Acetyltransf_CG"/>
    <property type="match status" value="1"/>
</dbReference>
<name>A0AAU3GKN2_9ACTN</name>
<reference evidence="3" key="1">
    <citation type="submission" date="2022-10" db="EMBL/GenBank/DDBJ databases">
        <title>The complete genomes of actinobacterial strains from the NBC collection.</title>
        <authorList>
            <person name="Joergensen T.S."/>
            <person name="Alvarez Arevalo M."/>
            <person name="Sterndorff E.B."/>
            <person name="Faurdal D."/>
            <person name="Vuksanovic O."/>
            <person name="Mourched A.-S."/>
            <person name="Charusanti P."/>
            <person name="Shaw S."/>
            <person name="Blin K."/>
            <person name="Weber T."/>
        </authorList>
    </citation>
    <scope>NUCLEOTIDE SEQUENCE</scope>
    <source>
        <strain evidence="3">NBC_01401</strain>
    </source>
</reference>
<dbReference type="InterPro" id="IPR000182">
    <property type="entry name" value="GNAT_dom"/>
</dbReference>
<dbReference type="InterPro" id="IPR031165">
    <property type="entry name" value="GNAT_YJDJ"/>
</dbReference>
<dbReference type="Gene3D" id="3.40.630.30">
    <property type="match status" value="1"/>
</dbReference>
<feature type="domain" description="N-acetyltransferase" evidence="2">
    <location>
        <begin position="11"/>
        <end position="100"/>
    </location>
</feature>
<dbReference type="SUPFAM" id="SSF55729">
    <property type="entry name" value="Acyl-CoA N-acyltransferases (Nat)"/>
    <property type="match status" value="1"/>
</dbReference>
<dbReference type="PROSITE" id="PS51186">
    <property type="entry name" value="GNAT"/>
    <property type="match status" value="1"/>
</dbReference>
<dbReference type="GO" id="GO:0016747">
    <property type="term" value="F:acyltransferase activity, transferring groups other than amino-acyl groups"/>
    <property type="evidence" value="ECO:0007669"/>
    <property type="project" value="InterPro"/>
</dbReference>